<keyword evidence="2" id="KW-1185">Reference proteome</keyword>
<name>A0AAN6BWK4_FUSAU</name>
<proteinExistence type="predicted"/>
<evidence type="ECO:0000313" key="1">
    <source>
        <dbReference type="EMBL" id="KAF5230262.1"/>
    </source>
</evidence>
<organism evidence="1 2">
    <name type="scientific">Fusarium austroamericanum</name>
    <dbReference type="NCBI Taxonomy" id="282268"/>
    <lineage>
        <taxon>Eukaryota</taxon>
        <taxon>Fungi</taxon>
        <taxon>Dikarya</taxon>
        <taxon>Ascomycota</taxon>
        <taxon>Pezizomycotina</taxon>
        <taxon>Sordariomycetes</taxon>
        <taxon>Hypocreomycetidae</taxon>
        <taxon>Hypocreales</taxon>
        <taxon>Nectriaceae</taxon>
        <taxon>Fusarium</taxon>
    </lineage>
</organism>
<dbReference type="AlphaFoldDB" id="A0AAN6BWK4"/>
<evidence type="ECO:0000313" key="2">
    <source>
        <dbReference type="Proteomes" id="UP000537989"/>
    </source>
</evidence>
<reference evidence="1 2" key="1">
    <citation type="submission" date="2020-02" db="EMBL/GenBank/DDBJ databases">
        <title>Identification and distribution of gene clusters putatively required for synthesis of sphingolipid metabolism inhibitors in phylogenetically diverse species of the filamentous fungus Fusarium.</title>
        <authorList>
            <person name="Kim H.-S."/>
            <person name="Busman M."/>
            <person name="Brown D.W."/>
            <person name="Divon H."/>
            <person name="Uhlig S."/>
            <person name="Proctor R.H."/>
        </authorList>
    </citation>
    <scope>NUCLEOTIDE SEQUENCE [LARGE SCALE GENOMIC DNA]</scope>
    <source>
        <strain evidence="1 2">NRRL 2903</strain>
    </source>
</reference>
<protein>
    <submittedName>
        <fullName evidence="1">Uncharacterized protein</fullName>
    </submittedName>
</protein>
<gene>
    <name evidence="1" type="ORF">FAUST_9883</name>
</gene>
<comment type="caution">
    <text evidence="1">The sequence shown here is derived from an EMBL/GenBank/DDBJ whole genome shotgun (WGS) entry which is preliminary data.</text>
</comment>
<sequence length="227" mass="24545">MVNVYKITVQNDSGSQRKYALFNKAPQVTGSVQGEIWGNVFASKTVPPGDSVTFKITNKYYAFVGSSEGKPGDQVQISVGGSREVNLGSKKANGQLTPGTTLDMVVIDDAPQFTRDIPAPTAYADSFSIQTGDFDRKQAERGKYLIGLGGSTGGGLKGPVATFSPEPNTTYQIQPINTFYVSFGSYEEGSLIRVQAVGVKEEIDFTQRPDEVTIVHNTRNQLTTQED</sequence>
<accession>A0AAN6BWK4</accession>
<dbReference type="EMBL" id="JAAMOD010000358">
    <property type="protein sequence ID" value="KAF5230262.1"/>
    <property type="molecule type" value="Genomic_DNA"/>
</dbReference>
<dbReference type="Proteomes" id="UP000537989">
    <property type="component" value="Unassembled WGS sequence"/>
</dbReference>